<dbReference type="AlphaFoldDB" id="A0AAD1XA16"/>
<comment type="caution">
    <text evidence="2">The sequence shown here is derived from an EMBL/GenBank/DDBJ whole genome shotgun (WGS) entry which is preliminary data.</text>
</comment>
<evidence type="ECO:0000313" key="2">
    <source>
        <dbReference type="EMBL" id="CAI2364262.1"/>
    </source>
</evidence>
<keyword evidence="1" id="KW-0812">Transmembrane</keyword>
<keyword evidence="1" id="KW-1133">Transmembrane helix</keyword>
<organism evidence="2 3">
    <name type="scientific">Euplotes crassus</name>
    <dbReference type="NCBI Taxonomy" id="5936"/>
    <lineage>
        <taxon>Eukaryota</taxon>
        <taxon>Sar</taxon>
        <taxon>Alveolata</taxon>
        <taxon>Ciliophora</taxon>
        <taxon>Intramacronucleata</taxon>
        <taxon>Spirotrichea</taxon>
        <taxon>Hypotrichia</taxon>
        <taxon>Euplotida</taxon>
        <taxon>Euplotidae</taxon>
        <taxon>Moneuplotes</taxon>
    </lineage>
</organism>
<gene>
    <name evidence="2" type="ORF">ECRASSUSDP1_LOCUS5605</name>
</gene>
<accession>A0AAD1XA16</accession>
<sequence length="103" mass="12304">MIFFIQDFSTIPLLCIICIIAMPILIRWKYKRYHSVRFSPSATFFKGGHAHVEKNFDDDKFAYWYYAEYALSDSKPDVYMKFIRPTPMLMMFSLKALIEIKQL</sequence>
<protein>
    <submittedName>
        <fullName evidence="2">Uncharacterized protein</fullName>
    </submittedName>
</protein>
<keyword evidence="3" id="KW-1185">Reference proteome</keyword>
<proteinExistence type="predicted"/>
<reference evidence="2" key="1">
    <citation type="submission" date="2023-07" db="EMBL/GenBank/DDBJ databases">
        <authorList>
            <consortium name="AG Swart"/>
            <person name="Singh M."/>
            <person name="Singh A."/>
            <person name="Seah K."/>
            <person name="Emmerich C."/>
        </authorList>
    </citation>
    <scope>NUCLEOTIDE SEQUENCE</scope>
    <source>
        <strain evidence="2">DP1</strain>
    </source>
</reference>
<name>A0AAD1XA16_EUPCR</name>
<evidence type="ECO:0000313" key="3">
    <source>
        <dbReference type="Proteomes" id="UP001295684"/>
    </source>
</evidence>
<dbReference type="EMBL" id="CAMPGE010005408">
    <property type="protein sequence ID" value="CAI2364262.1"/>
    <property type="molecule type" value="Genomic_DNA"/>
</dbReference>
<dbReference type="Proteomes" id="UP001295684">
    <property type="component" value="Unassembled WGS sequence"/>
</dbReference>
<keyword evidence="1" id="KW-0472">Membrane</keyword>
<feature type="transmembrane region" description="Helical" evidence="1">
    <location>
        <begin position="6"/>
        <end position="26"/>
    </location>
</feature>
<evidence type="ECO:0000256" key="1">
    <source>
        <dbReference type="SAM" id="Phobius"/>
    </source>
</evidence>